<reference evidence="3" key="1">
    <citation type="submission" date="2023-03" db="EMBL/GenBank/DDBJ databases">
        <title>Mating type loci evolution in Malassezia.</title>
        <authorList>
            <person name="Coelho M.A."/>
        </authorList>
    </citation>
    <scope>NUCLEOTIDE SEQUENCE</scope>
    <source>
        <strain evidence="3">CBS 9431</strain>
    </source>
</reference>
<evidence type="ECO:0000313" key="4">
    <source>
        <dbReference type="Proteomes" id="UP001217754"/>
    </source>
</evidence>
<dbReference type="GeneID" id="85224555"/>
<proteinExistence type="predicted"/>
<name>A0AAF0F464_9BASI</name>
<accession>A0AAF0F464</accession>
<sequence length="621" mass="70334">MRELYNAHVDQVHELHSSMLEEAPRRLAAMEDYAEEELRLARGFVDDVALIFRFLRRARFDTENARNMLYKTLQWRLEADIDDLATDLLHSQYISGTANGIPLFWIHSRFRDRMGRPCLYVRLQQVERAPDGLRDLKTNIIASMDVMRRYLRKVNRRAPRAAPVLQGVLAIDVAESGISNFELELLPFLVDLLKNHYPGLFGTVYVLHYGWLQSGLWRMLKPVLPPKLLARIMFVSDADLRQQFDVALPKVLGGSLNVPIKPDTSDIFNYYARSAAWRKDEGAENEPVPPALRVRGPDFESIYDVMSRVGSPFASQPMTPMTPMTSMPGTPRVRASSSPQLVGTAAATQLDERHASSRRHRRRASDPLDIGGTFAHTEVHTEPAGPSLMQWLTNWMQPRASNASPPRTPAAQVDTASIPRLEMPGALTPRARTPETEMPPTYANAENNTVTRYLSWRAHKYAQMDGHVSPYNIENPYFGYPAAYVEYDEPTDAASTTTSVVNVTDASTQSGLSRQLRVRRRKRDLLRTLAYLFVLRLLNAYRHVRRNAGVVYWMVVGERTRESVSRAAWRSLTRTASDTRANLAGLAHMRIIRALFVVGVLFALRLAPTQRLRGVMQGRSS</sequence>
<evidence type="ECO:0000259" key="2">
    <source>
        <dbReference type="PROSITE" id="PS50191"/>
    </source>
</evidence>
<dbReference type="InterPro" id="IPR036273">
    <property type="entry name" value="CRAL/TRIO_N_dom_sf"/>
</dbReference>
<dbReference type="PANTHER" id="PTHR46590">
    <property type="entry name" value="PHOSPHATIDYLINOSITOL TRANSFER PROTEIN CSR1-RELATED"/>
    <property type="match status" value="1"/>
</dbReference>
<evidence type="ECO:0000313" key="3">
    <source>
        <dbReference type="EMBL" id="WFD37958.1"/>
    </source>
</evidence>
<dbReference type="InterPro" id="IPR036865">
    <property type="entry name" value="CRAL-TRIO_dom_sf"/>
</dbReference>
<dbReference type="SUPFAM" id="SSF52087">
    <property type="entry name" value="CRAL/TRIO domain"/>
    <property type="match status" value="1"/>
</dbReference>
<dbReference type="AlphaFoldDB" id="A0AAF0F464"/>
<dbReference type="Gene3D" id="3.40.525.10">
    <property type="entry name" value="CRAL-TRIO lipid binding domain"/>
    <property type="match status" value="1"/>
</dbReference>
<gene>
    <name evidence="3" type="ORF">MJAP1_000906</name>
</gene>
<dbReference type="PROSITE" id="PS50191">
    <property type="entry name" value="CRAL_TRIO"/>
    <property type="match status" value="1"/>
</dbReference>
<feature type="compositionally biased region" description="Low complexity" evidence="1">
    <location>
        <begin position="317"/>
        <end position="331"/>
    </location>
</feature>
<dbReference type="SUPFAM" id="SSF46938">
    <property type="entry name" value="CRAL/TRIO N-terminal domain"/>
    <property type="match status" value="1"/>
</dbReference>
<keyword evidence="4" id="KW-1185">Reference proteome</keyword>
<feature type="domain" description="CRAL-TRIO" evidence="2">
    <location>
        <begin position="106"/>
        <end position="260"/>
    </location>
</feature>
<organism evidence="3 4">
    <name type="scientific">Malassezia japonica</name>
    <dbReference type="NCBI Taxonomy" id="223818"/>
    <lineage>
        <taxon>Eukaryota</taxon>
        <taxon>Fungi</taxon>
        <taxon>Dikarya</taxon>
        <taxon>Basidiomycota</taxon>
        <taxon>Ustilaginomycotina</taxon>
        <taxon>Malasseziomycetes</taxon>
        <taxon>Malasseziales</taxon>
        <taxon>Malasseziaceae</taxon>
        <taxon>Malassezia</taxon>
    </lineage>
</organism>
<protein>
    <recommendedName>
        <fullName evidence="2">CRAL-TRIO domain-containing protein</fullName>
    </recommendedName>
</protein>
<dbReference type="SMART" id="SM00516">
    <property type="entry name" value="SEC14"/>
    <property type="match status" value="1"/>
</dbReference>
<dbReference type="PANTHER" id="PTHR46590:SF4">
    <property type="entry name" value="CRAL-TRIO DOMAIN-CONTAINING PROTEIN"/>
    <property type="match status" value="1"/>
</dbReference>
<evidence type="ECO:0000256" key="1">
    <source>
        <dbReference type="SAM" id="MobiDB-lite"/>
    </source>
</evidence>
<dbReference type="CDD" id="cd00170">
    <property type="entry name" value="SEC14"/>
    <property type="match status" value="1"/>
</dbReference>
<dbReference type="EMBL" id="CP119958">
    <property type="protein sequence ID" value="WFD37958.1"/>
    <property type="molecule type" value="Genomic_DNA"/>
</dbReference>
<dbReference type="Pfam" id="PF00650">
    <property type="entry name" value="CRAL_TRIO"/>
    <property type="match status" value="1"/>
</dbReference>
<feature type="region of interest" description="Disordered" evidence="1">
    <location>
        <begin position="313"/>
        <end position="374"/>
    </location>
</feature>
<dbReference type="Proteomes" id="UP001217754">
    <property type="component" value="Chromosome 1"/>
</dbReference>
<dbReference type="InterPro" id="IPR052432">
    <property type="entry name" value="PITP/CRAL-TRIO"/>
</dbReference>
<dbReference type="InterPro" id="IPR001251">
    <property type="entry name" value="CRAL-TRIO_dom"/>
</dbReference>
<dbReference type="RefSeq" id="XP_060120855.1">
    <property type="nucleotide sequence ID" value="XM_060264872.1"/>
</dbReference>